<keyword evidence="1" id="KW-0812">Transmembrane</keyword>
<keyword evidence="1" id="KW-1133">Transmembrane helix</keyword>
<name>A0Q0Z9_CLONN</name>
<dbReference type="AlphaFoldDB" id="A0Q0Z9"/>
<protein>
    <submittedName>
        <fullName evidence="3">Membrane protein</fullName>
    </submittedName>
</protein>
<evidence type="ECO:0000259" key="2">
    <source>
        <dbReference type="Pfam" id="PF07670"/>
    </source>
</evidence>
<evidence type="ECO:0000313" key="3">
    <source>
        <dbReference type="EMBL" id="ABK60574.1"/>
    </source>
</evidence>
<dbReference type="KEGG" id="cno:NT01CX_2228"/>
<dbReference type="eggNOG" id="COG3314">
    <property type="taxonomic scope" value="Bacteria"/>
</dbReference>
<feature type="transmembrane region" description="Helical" evidence="1">
    <location>
        <begin position="228"/>
        <end position="246"/>
    </location>
</feature>
<keyword evidence="4" id="KW-1185">Reference proteome</keyword>
<dbReference type="InterPro" id="IPR011642">
    <property type="entry name" value="Gate_dom"/>
</dbReference>
<feature type="domain" description="Nucleoside transporter/FeoB GTPase Gate" evidence="2">
    <location>
        <begin position="66"/>
        <end position="183"/>
    </location>
</feature>
<dbReference type="RefSeq" id="WP_011722298.1">
    <property type="nucleotide sequence ID" value="NC_008593.1"/>
</dbReference>
<dbReference type="InterPro" id="IPR014226">
    <property type="entry name" value="Spore_IM_YlbJ"/>
</dbReference>
<dbReference type="PATRIC" id="fig|386415.7.peg.1331"/>
<feature type="transmembrane region" description="Helical" evidence="1">
    <location>
        <begin position="109"/>
        <end position="129"/>
    </location>
</feature>
<dbReference type="STRING" id="386415.NT01CX_2228"/>
<dbReference type="Pfam" id="PF07670">
    <property type="entry name" value="Gate"/>
    <property type="match status" value="1"/>
</dbReference>
<proteinExistence type="predicted"/>
<evidence type="ECO:0000256" key="1">
    <source>
        <dbReference type="SAM" id="Phobius"/>
    </source>
</evidence>
<evidence type="ECO:0000313" key="4">
    <source>
        <dbReference type="Proteomes" id="UP000008220"/>
    </source>
</evidence>
<keyword evidence="1" id="KW-0472">Membrane</keyword>
<feature type="transmembrane region" description="Helical" evidence="1">
    <location>
        <begin position="171"/>
        <end position="191"/>
    </location>
</feature>
<reference evidence="3 4" key="1">
    <citation type="journal article" date="2006" name="Nat. Biotechnol.">
        <title>The genome and transcriptomes of the anti-tumor agent Clostridium novyi-NT.</title>
        <authorList>
            <person name="Bettegowda C."/>
            <person name="Huang X."/>
            <person name="Lin J."/>
            <person name="Cheong I."/>
            <person name="Kohli M."/>
            <person name="Szabo S.A."/>
            <person name="Zhang X."/>
            <person name="Diaz L.A. Jr."/>
            <person name="Velculescu V.E."/>
            <person name="Parmigiani G."/>
            <person name="Kinzler K.W."/>
            <person name="Vogelstein B."/>
            <person name="Zhou S."/>
        </authorList>
    </citation>
    <scope>NUCLEOTIDE SEQUENCE [LARGE SCALE GENOMIC DNA]</scope>
    <source>
        <strain evidence="3 4">NT</strain>
    </source>
</reference>
<feature type="transmembrane region" description="Helical" evidence="1">
    <location>
        <begin position="294"/>
        <end position="314"/>
    </location>
</feature>
<dbReference type="HOGENOM" id="CLU_051469_0_1_9"/>
<sequence length="401" mass="45022">MVILISLLLIFIVIAIFIFILFKSKNFKLNVNLIMTLICTLFIVNIVLSPERSLKSALYGGKLFITSVFPSIFPFLILINIMISFDGINIYSKILGNIICRPLRLPKNCSVVLIVSMLCGYPLGAKYAYDLYKKNAIDIHTCHRLINIASNPSPIFILGVVGASMLKNSSLGVLLLLSTYLSCVIMALILPRKKNMYFKEKVDKINTPKENKTLGEILKSSTDNAFKTAFSIGGFIVLFSVLTSIIKNNILSDIVLKNLSLIFNIEKSALEGFFFGLLEMTNGCSLIAPINMNIMYKLVIISFLLAFSGLSIISQTYSIIHNSKLSLNKYIKLKFVQGIICSIITVILYKINIFNIAKETFSQQVLFYNKNSFIILLLFEMILLITPIIIYKLKKLFSCVS</sequence>
<dbReference type="NCBIfam" id="TIGR02871">
    <property type="entry name" value="spore_ylbJ"/>
    <property type="match status" value="1"/>
</dbReference>
<feature type="transmembrane region" description="Helical" evidence="1">
    <location>
        <begin position="68"/>
        <end position="88"/>
    </location>
</feature>
<gene>
    <name evidence="3" type="ordered locus">NT01CX_2228</name>
</gene>
<dbReference type="Proteomes" id="UP000008220">
    <property type="component" value="Chromosome"/>
</dbReference>
<dbReference type="EMBL" id="CP000382">
    <property type="protein sequence ID" value="ABK60574.1"/>
    <property type="molecule type" value="Genomic_DNA"/>
</dbReference>
<feature type="transmembrane region" description="Helical" evidence="1">
    <location>
        <begin position="6"/>
        <end position="22"/>
    </location>
</feature>
<feature type="transmembrane region" description="Helical" evidence="1">
    <location>
        <begin position="373"/>
        <end position="391"/>
    </location>
</feature>
<feature type="transmembrane region" description="Helical" evidence="1">
    <location>
        <begin position="335"/>
        <end position="353"/>
    </location>
</feature>
<organism evidence="3 4">
    <name type="scientific">Clostridium novyi (strain NT)</name>
    <dbReference type="NCBI Taxonomy" id="386415"/>
    <lineage>
        <taxon>Bacteria</taxon>
        <taxon>Bacillati</taxon>
        <taxon>Bacillota</taxon>
        <taxon>Clostridia</taxon>
        <taxon>Eubacteriales</taxon>
        <taxon>Clostridiaceae</taxon>
        <taxon>Clostridium</taxon>
    </lineage>
</organism>
<feature type="transmembrane region" description="Helical" evidence="1">
    <location>
        <begin position="29"/>
        <end position="48"/>
    </location>
</feature>
<accession>A0Q0Z9</accession>